<comment type="similarity">
    <text evidence="2">Belongs to the bacterial solute-binding protein 2 family.</text>
</comment>
<dbReference type="Pfam" id="PF13407">
    <property type="entry name" value="Peripla_BP_4"/>
    <property type="match status" value="1"/>
</dbReference>
<dbReference type="GO" id="GO:0030313">
    <property type="term" value="C:cell envelope"/>
    <property type="evidence" value="ECO:0007669"/>
    <property type="project" value="UniProtKB-SubCell"/>
</dbReference>
<dbReference type="CDD" id="cd01536">
    <property type="entry name" value="PBP1_ABC_sugar_binding-like"/>
    <property type="match status" value="1"/>
</dbReference>
<comment type="caution">
    <text evidence="6">The sequence shown here is derived from an EMBL/GenBank/DDBJ whole genome shotgun (WGS) entry which is preliminary data.</text>
</comment>
<feature type="chain" id="PRO_5032903774" evidence="4">
    <location>
        <begin position="24"/>
        <end position="332"/>
    </location>
</feature>
<sequence length="332" mass="35164">MTMKSRLTLLAAGVAALSMGAMAAEAADYKVAYLAASSQNGFNQAIWEGVQKAAKARGVEVEIFNGEFDATKQYAQIEDIVAGGKFQGIVITPNDSVGIATAVEEATKAGVKVATTLFPIGPKLDVLEPQVPGLVTTVASNPAIGAKAQADAVVDFCKDKDPCKVVIIIGQKIYPFDNLRYETYLKTLGENKNIQIVATVEGNYDPDKAMAGMQDVLQANKDINVVLSNADQHLVGAEIALEDAGLDVPSLFLIGGGANQIAIDAIKAGKWDATLAQLPMSEGEYALNGVVDALEGKPTRAFTDEMKLGTVPPIITKKVLDEHPDYKPEWQG</sequence>
<name>A0A840AK07_9HYPH</name>
<dbReference type="EMBL" id="JACIDS010000001">
    <property type="protein sequence ID" value="MBB3929484.1"/>
    <property type="molecule type" value="Genomic_DNA"/>
</dbReference>
<comment type="subcellular location">
    <subcellularLocation>
        <location evidence="1">Cell envelope</location>
    </subcellularLocation>
</comment>
<dbReference type="Gene3D" id="3.40.50.2300">
    <property type="match status" value="2"/>
</dbReference>
<evidence type="ECO:0000313" key="6">
    <source>
        <dbReference type="EMBL" id="MBB3929484.1"/>
    </source>
</evidence>
<dbReference type="SUPFAM" id="SSF53822">
    <property type="entry name" value="Periplasmic binding protein-like I"/>
    <property type="match status" value="1"/>
</dbReference>
<accession>A0A840AK07</accession>
<organism evidence="6 7">
    <name type="scientific">Kaistia hirudinis</name>
    <dbReference type="NCBI Taxonomy" id="1293440"/>
    <lineage>
        <taxon>Bacteria</taxon>
        <taxon>Pseudomonadati</taxon>
        <taxon>Pseudomonadota</taxon>
        <taxon>Alphaproteobacteria</taxon>
        <taxon>Hyphomicrobiales</taxon>
        <taxon>Kaistiaceae</taxon>
        <taxon>Kaistia</taxon>
    </lineage>
</organism>
<evidence type="ECO:0000313" key="7">
    <source>
        <dbReference type="Proteomes" id="UP000553963"/>
    </source>
</evidence>
<dbReference type="AlphaFoldDB" id="A0A840AK07"/>
<dbReference type="PANTHER" id="PTHR46847">
    <property type="entry name" value="D-ALLOSE-BINDING PERIPLASMIC PROTEIN-RELATED"/>
    <property type="match status" value="1"/>
</dbReference>
<keyword evidence="7" id="KW-1185">Reference proteome</keyword>
<dbReference type="GO" id="GO:0030246">
    <property type="term" value="F:carbohydrate binding"/>
    <property type="evidence" value="ECO:0007669"/>
    <property type="project" value="UniProtKB-ARBA"/>
</dbReference>
<dbReference type="PANTHER" id="PTHR46847:SF1">
    <property type="entry name" value="D-ALLOSE-BINDING PERIPLASMIC PROTEIN-RELATED"/>
    <property type="match status" value="1"/>
</dbReference>
<proteinExistence type="inferred from homology"/>
<dbReference type="InterPro" id="IPR025997">
    <property type="entry name" value="SBP_2_dom"/>
</dbReference>
<evidence type="ECO:0000256" key="1">
    <source>
        <dbReference type="ARBA" id="ARBA00004196"/>
    </source>
</evidence>
<dbReference type="InterPro" id="IPR028082">
    <property type="entry name" value="Peripla_BP_I"/>
</dbReference>
<feature type="signal peptide" evidence="4">
    <location>
        <begin position="1"/>
        <end position="23"/>
    </location>
</feature>
<keyword evidence="3 4" id="KW-0732">Signal</keyword>
<evidence type="ECO:0000256" key="4">
    <source>
        <dbReference type="SAM" id="SignalP"/>
    </source>
</evidence>
<dbReference type="RefSeq" id="WP_183397140.1">
    <property type="nucleotide sequence ID" value="NZ_JACIDS010000001.1"/>
</dbReference>
<evidence type="ECO:0000259" key="5">
    <source>
        <dbReference type="Pfam" id="PF13407"/>
    </source>
</evidence>
<feature type="domain" description="Periplasmic binding protein" evidence="5">
    <location>
        <begin position="31"/>
        <end position="297"/>
    </location>
</feature>
<dbReference type="Proteomes" id="UP000553963">
    <property type="component" value="Unassembled WGS sequence"/>
</dbReference>
<reference evidence="6 7" key="1">
    <citation type="submission" date="2020-08" db="EMBL/GenBank/DDBJ databases">
        <title>Genomic Encyclopedia of Type Strains, Phase IV (KMG-IV): sequencing the most valuable type-strain genomes for metagenomic binning, comparative biology and taxonomic classification.</title>
        <authorList>
            <person name="Goeker M."/>
        </authorList>
    </citation>
    <scope>NUCLEOTIDE SEQUENCE [LARGE SCALE GENOMIC DNA]</scope>
    <source>
        <strain evidence="6 7">DSM 25966</strain>
    </source>
</reference>
<protein>
    <submittedName>
        <fullName evidence="6">Ribose transport system substrate-binding protein</fullName>
    </submittedName>
</protein>
<evidence type="ECO:0000256" key="2">
    <source>
        <dbReference type="ARBA" id="ARBA00007639"/>
    </source>
</evidence>
<evidence type="ECO:0000256" key="3">
    <source>
        <dbReference type="ARBA" id="ARBA00022729"/>
    </source>
</evidence>
<gene>
    <name evidence="6" type="ORF">GGR25_000503</name>
</gene>